<dbReference type="Proteomes" id="UP000590740">
    <property type="component" value="Unassembled WGS sequence"/>
</dbReference>
<dbReference type="RefSeq" id="WP_184344796.1">
    <property type="nucleotide sequence ID" value="NZ_JACHIG010000025.1"/>
</dbReference>
<comment type="caution">
    <text evidence="2">The sequence shown here is derived from an EMBL/GenBank/DDBJ whole genome shotgun (WGS) entry which is preliminary data.</text>
</comment>
<dbReference type="AlphaFoldDB" id="A0A7W8DN46"/>
<name>A0A7W8DN46_9BACT</name>
<dbReference type="EMBL" id="JACHIG010000025">
    <property type="protein sequence ID" value="MBB5035720.1"/>
    <property type="molecule type" value="Genomic_DNA"/>
</dbReference>
<evidence type="ECO:0000313" key="3">
    <source>
        <dbReference type="Proteomes" id="UP000590740"/>
    </source>
</evidence>
<feature type="compositionally biased region" description="Polar residues" evidence="1">
    <location>
        <begin position="1"/>
        <end position="10"/>
    </location>
</feature>
<organism evidence="2 3">
    <name type="scientific">Prosthecobacter vanneervenii</name>
    <dbReference type="NCBI Taxonomy" id="48466"/>
    <lineage>
        <taxon>Bacteria</taxon>
        <taxon>Pseudomonadati</taxon>
        <taxon>Verrucomicrobiota</taxon>
        <taxon>Verrucomicrobiia</taxon>
        <taxon>Verrucomicrobiales</taxon>
        <taxon>Verrucomicrobiaceae</taxon>
        <taxon>Prosthecobacter</taxon>
    </lineage>
</organism>
<protein>
    <submittedName>
        <fullName evidence="2">Uncharacterized protein</fullName>
    </submittedName>
</protein>
<feature type="compositionally biased region" description="Basic and acidic residues" evidence="1">
    <location>
        <begin position="89"/>
        <end position="98"/>
    </location>
</feature>
<reference evidence="2 3" key="1">
    <citation type="submission" date="2020-08" db="EMBL/GenBank/DDBJ databases">
        <title>Genomic Encyclopedia of Type Strains, Phase IV (KMG-IV): sequencing the most valuable type-strain genomes for metagenomic binning, comparative biology and taxonomic classification.</title>
        <authorList>
            <person name="Goeker M."/>
        </authorList>
    </citation>
    <scope>NUCLEOTIDE SEQUENCE [LARGE SCALE GENOMIC DNA]</scope>
    <source>
        <strain evidence="2 3">DSM 12252</strain>
    </source>
</reference>
<feature type="compositionally biased region" description="Low complexity" evidence="1">
    <location>
        <begin position="57"/>
        <end position="70"/>
    </location>
</feature>
<evidence type="ECO:0000256" key="1">
    <source>
        <dbReference type="SAM" id="MobiDB-lite"/>
    </source>
</evidence>
<sequence length="98" mass="10697">MAFLFSSSHLPASRVRRPDLEADDDHDENPEAMPRSGGVRASSHLEGRMPEPETERSSGGSPAPRSSGAGIDWMGRLKELAEQQPQRRTGADRAKLSE</sequence>
<proteinExistence type="predicted"/>
<gene>
    <name evidence="2" type="ORF">HNQ65_005334</name>
</gene>
<feature type="compositionally biased region" description="Acidic residues" evidence="1">
    <location>
        <begin position="21"/>
        <end position="30"/>
    </location>
</feature>
<keyword evidence="3" id="KW-1185">Reference proteome</keyword>
<feature type="region of interest" description="Disordered" evidence="1">
    <location>
        <begin position="1"/>
        <end position="98"/>
    </location>
</feature>
<feature type="compositionally biased region" description="Basic and acidic residues" evidence="1">
    <location>
        <begin position="43"/>
        <end position="56"/>
    </location>
</feature>
<accession>A0A7W8DN46</accession>
<evidence type="ECO:0000313" key="2">
    <source>
        <dbReference type="EMBL" id="MBB5035720.1"/>
    </source>
</evidence>